<dbReference type="PANTHER" id="PTHR12304:SF4">
    <property type="entry name" value="URIDINE NUCLEOSIDASE"/>
    <property type="match status" value="1"/>
</dbReference>
<keyword evidence="1 4" id="KW-0378">Hydrolase</keyword>
<dbReference type="OrthoDB" id="9797882at2"/>
<proteinExistence type="predicted"/>
<gene>
    <name evidence="4" type="ORF">FZC75_18160</name>
</gene>
<evidence type="ECO:0000313" key="4">
    <source>
        <dbReference type="EMBL" id="TYS68616.1"/>
    </source>
</evidence>
<dbReference type="Proteomes" id="UP000324517">
    <property type="component" value="Unassembled WGS sequence"/>
</dbReference>
<dbReference type="GO" id="GO:0008477">
    <property type="term" value="F:purine nucleosidase activity"/>
    <property type="evidence" value="ECO:0007669"/>
    <property type="project" value="TreeGrafter"/>
</dbReference>
<feature type="domain" description="Inosine/uridine-preferring nucleoside hydrolase" evidence="3">
    <location>
        <begin position="4"/>
        <end position="299"/>
    </location>
</feature>
<dbReference type="GO" id="GO:0005829">
    <property type="term" value="C:cytosol"/>
    <property type="evidence" value="ECO:0007669"/>
    <property type="project" value="TreeGrafter"/>
</dbReference>
<dbReference type="InterPro" id="IPR001910">
    <property type="entry name" value="Inosine/uridine_hydrolase_dom"/>
</dbReference>
<sequence length="310" mass="34614">MKLLIFCDPGIDDALALIYALLHPEIEVLGLVCSYGNVDKITAANNAAHILQLAGRMDIPIFNGAEMPVSGELANYYPEIHGEDGIGPIKVKKGTYQFRIHNLGEVFDIINRNKDVVIADLGRSTTLAACFLLNREVMGKVKELHIMGGAFMVPGNVTPVAEANFFGDPTSTNLLLSHGKKVFLTPLNVTQKAIITNEYGEALEYYSKNRFKDIYIPIIKFYAKAYSKLVPGMDGAPFHDLLTIYSVAHPQRMQYLAKKVHVVVEGKTRGKSFADFRHMDSDDESKHHIALGFDYEHFLQEIFQNLTRPI</sequence>
<evidence type="ECO:0000259" key="3">
    <source>
        <dbReference type="Pfam" id="PF01156"/>
    </source>
</evidence>
<reference evidence="4 5" key="1">
    <citation type="submission" date="2019-08" db="EMBL/GenBank/DDBJ databases">
        <title>Bacillus genomes from the desert of Cuatro Cienegas, Coahuila.</title>
        <authorList>
            <person name="Olmedo-Alvarez G."/>
        </authorList>
    </citation>
    <scope>NUCLEOTIDE SEQUENCE [LARGE SCALE GENOMIC DNA]</scope>
    <source>
        <strain evidence="4 5">CH98b_3T</strain>
    </source>
</reference>
<dbReference type="SUPFAM" id="SSF53590">
    <property type="entry name" value="Nucleoside hydrolase"/>
    <property type="match status" value="1"/>
</dbReference>
<dbReference type="EMBL" id="VTET01000010">
    <property type="protein sequence ID" value="TYS68616.1"/>
    <property type="molecule type" value="Genomic_DNA"/>
</dbReference>
<evidence type="ECO:0000256" key="2">
    <source>
        <dbReference type="ARBA" id="ARBA00023295"/>
    </source>
</evidence>
<evidence type="ECO:0000256" key="1">
    <source>
        <dbReference type="ARBA" id="ARBA00022801"/>
    </source>
</evidence>
<dbReference type="InterPro" id="IPR023186">
    <property type="entry name" value="IUNH"/>
</dbReference>
<dbReference type="AlphaFoldDB" id="A0A5D4T381"/>
<evidence type="ECO:0000313" key="5">
    <source>
        <dbReference type="Proteomes" id="UP000324517"/>
    </source>
</evidence>
<dbReference type="InterPro" id="IPR036452">
    <property type="entry name" value="Ribo_hydro-like"/>
</dbReference>
<dbReference type="RefSeq" id="WP_148980294.1">
    <property type="nucleotide sequence ID" value="NZ_JBNIKO010000002.1"/>
</dbReference>
<dbReference type="CDD" id="cd00455">
    <property type="entry name" value="nuc_hydro"/>
    <property type="match status" value="1"/>
</dbReference>
<accession>A0A5D4T381</accession>
<dbReference type="GO" id="GO:0006152">
    <property type="term" value="P:purine nucleoside catabolic process"/>
    <property type="evidence" value="ECO:0007669"/>
    <property type="project" value="TreeGrafter"/>
</dbReference>
<name>A0A5D4T381_9BACI</name>
<dbReference type="Pfam" id="PF01156">
    <property type="entry name" value="IU_nuc_hydro"/>
    <property type="match status" value="1"/>
</dbReference>
<keyword evidence="2" id="KW-0326">Glycosidase</keyword>
<dbReference type="Gene3D" id="3.90.245.10">
    <property type="entry name" value="Ribonucleoside hydrolase-like"/>
    <property type="match status" value="1"/>
</dbReference>
<dbReference type="PANTHER" id="PTHR12304">
    <property type="entry name" value="INOSINE-URIDINE PREFERRING NUCLEOSIDE HYDROLASE"/>
    <property type="match status" value="1"/>
</dbReference>
<comment type="caution">
    <text evidence="4">The sequence shown here is derived from an EMBL/GenBank/DDBJ whole genome shotgun (WGS) entry which is preliminary data.</text>
</comment>
<organism evidence="4 5">
    <name type="scientific">Sutcliffiella horikoshii</name>
    <dbReference type="NCBI Taxonomy" id="79883"/>
    <lineage>
        <taxon>Bacteria</taxon>
        <taxon>Bacillati</taxon>
        <taxon>Bacillota</taxon>
        <taxon>Bacilli</taxon>
        <taxon>Bacillales</taxon>
        <taxon>Bacillaceae</taxon>
        <taxon>Sutcliffiella</taxon>
    </lineage>
</organism>
<protein>
    <submittedName>
        <fullName evidence="4">Nucleoside hydrolase</fullName>
    </submittedName>
</protein>